<keyword evidence="2" id="KW-0378">Hydrolase</keyword>
<dbReference type="OMA" id="FLGMSDN"/>
<evidence type="ECO:0000256" key="4">
    <source>
        <dbReference type="ARBA" id="ARBA00048461"/>
    </source>
</evidence>
<dbReference type="Gene3D" id="3.40.50.1820">
    <property type="entry name" value="alpha/beta hydrolase"/>
    <property type="match status" value="1"/>
</dbReference>
<evidence type="ECO:0000256" key="2">
    <source>
        <dbReference type="ARBA" id="ARBA00022801"/>
    </source>
</evidence>
<dbReference type="PANTHER" id="PTHR46118">
    <property type="entry name" value="PROTEIN ABHD11"/>
    <property type="match status" value="1"/>
</dbReference>
<evidence type="ECO:0000313" key="6">
    <source>
        <dbReference type="EMBL" id="SHO79193.1"/>
    </source>
</evidence>
<organism evidence="6 7">
    <name type="scientific">Malassezia sympodialis (strain ATCC 42132)</name>
    <name type="common">Atopic eczema-associated yeast</name>
    <dbReference type="NCBI Taxonomy" id="1230383"/>
    <lineage>
        <taxon>Eukaryota</taxon>
        <taxon>Fungi</taxon>
        <taxon>Dikarya</taxon>
        <taxon>Basidiomycota</taxon>
        <taxon>Ustilaginomycotina</taxon>
        <taxon>Malasseziomycetes</taxon>
        <taxon>Malasseziales</taxon>
        <taxon>Malasseziaceae</taxon>
        <taxon>Malassezia</taxon>
    </lineage>
</organism>
<comment type="similarity">
    <text evidence="1">Belongs to the AB hydrolase superfamily.</text>
</comment>
<dbReference type="GO" id="GO:0052689">
    <property type="term" value="F:carboxylic ester hydrolase activity"/>
    <property type="evidence" value="ECO:0007669"/>
    <property type="project" value="TreeGrafter"/>
</dbReference>
<dbReference type="GO" id="GO:0005739">
    <property type="term" value="C:mitochondrion"/>
    <property type="evidence" value="ECO:0007669"/>
    <property type="project" value="TreeGrafter"/>
</dbReference>
<dbReference type="InterPro" id="IPR029058">
    <property type="entry name" value="AB_hydrolase_fold"/>
</dbReference>
<dbReference type="AlphaFoldDB" id="A0A1M8AA13"/>
<dbReference type="STRING" id="1230383.A0A1M8AA13"/>
<comment type="catalytic activity">
    <reaction evidence="3">
        <text>a diacylglycerol + H2O = a monoacylglycerol + a fatty acid + H(+)</text>
        <dbReference type="Rhea" id="RHEA:32731"/>
        <dbReference type="ChEBI" id="CHEBI:15377"/>
        <dbReference type="ChEBI" id="CHEBI:15378"/>
        <dbReference type="ChEBI" id="CHEBI:17408"/>
        <dbReference type="ChEBI" id="CHEBI:18035"/>
        <dbReference type="ChEBI" id="CHEBI:28868"/>
    </reaction>
</comment>
<gene>
    <name evidence="6" type="ORF">MSYG_3542</name>
</gene>
<accession>A0A1M8AA13</accession>
<dbReference type="InterPro" id="IPR000073">
    <property type="entry name" value="AB_hydrolase_1"/>
</dbReference>
<evidence type="ECO:0000256" key="3">
    <source>
        <dbReference type="ARBA" id="ARBA00047591"/>
    </source>
</evidence>
<dbReference type="OrthoDB" id="8119704at2759"/>
<dbReference type="Pfam" id="PF00561">
    <property type="entry name" value="Abhydrolase_1"/>
    <property type="match status" value="1"/>
</dbReference>
<dbReference type="Proteomes" id="UP000186303">
    <property type="component" value="Chromosome 5"/>
</dbReference>
<feature type="domain" description="AB hydrolase-1" evidence="5">
    <location>
        <begin position="54"/>
        <end position="298"/>
    </location>
</feature>
<name>A0A1M8AA13_MALS4</name>
<dbReference type="EMBL" id="LT671825">
    <property type="protein sequence ID" value="SHO79193.1"/>
    <property type="molecule type" value="Genomic_DNA"/>
</dbReference>
<dbReference type="PANTHER" id="PTHR46118:SF4">
    <property type="entry name" value="PROTEIN ABHD11"/>
    <property type="match status" value="1"/>
</dbReference>
<sequence length="311" mass="35354">MVLGVVNVWAVRARWSFSRRLFHTTHTSREPMRLAYEQFLPESTDRLVAKRTQALVVCHGLFGSKQNWRSLAKSMAKGFGVPIYTLDMRNHGSSPHSDDMTYAQMADDVKSFLQEQQLSNVTLVGHSMGGKVVMALALDPSLPESTLSHLVSVDMSPAEGAISSEFMEYTRCMVKIEDMKVQSRSEADKELQKVESNLPVRQFLLTNLERDEESGTMRFRIPVKTLLHCLESIGLFPYSPPKDDSSAPERVWNGPTLFVKGEHSKYINRHNLPLCRAFFPSMKLVTLPTGHWCQSEKPKEFMQELQAFLEK</sequence>
<protein>
    <recommendedName>
        <fullName evidence="5">AB hydrolase-1 domain-containing protein</fullName>
    </recommendedName>
</protein>
<keyword evidence="7" id="KW-1185">Reference proteome</keyword>
<dbReference type="FunFam" id="3.40.50.1820:FF:000039">
    <property type="entry name" value="Esterase ybfF"/>
    <property type="match status" value="1"/>
</dbReference>
<evidence type="ECO:0000256" key="1">
    <source>
        <dbReference type="ARBA" id="ARBA00008645"/>
    </source>
</evidence>
<proteinExistence type="inferred from homology"/>
<dbReference type="VEuPathDB" id="FungiDB:MSYG_3542"/>
<evidence type="ECO:0000313" key="7">
    <source>
        <dbReference type="Proteomes" id="UP000186303"/>
    </source>
</evidence>
<reference evidence="7" key="1">
    <citation type="journal article" date="2017" name="Nucleic Acids Res.">
        <title>Proteogenomics produces comprehensive and highly accurate protein-coding gene annotation in a complete genome assembly of Malassezia sympodialis.</title>
        <authorList>
            <person name="Zhu Y."/>
            <person name="Engstroem P.G."/>
            <person name="Tellgren-Roth C."/>
            <person name="Baudo C.D."/>
            <person name="Kennell J.C."/>
            <person name="Sun S."/>
            <person name="Billmyre R.B."/>
            <person name="Schroeder M.S."/>
            <person name="Andersson A."/>
            <person name="Holm T."/>
            <person name="Sigurgeirsson B."/>
            <person name="Wu G."/>
            <person name="Sankaranarayanan S.R."/>
            <person name="Siddharthan R."/>
            <person name="Sanyal K."/>
            <person name="Lundeberg J."/>
            <person name="Nystedt B."/>
            <person name="Boekhout T."/>
            <person name="Dawson T.L. Jr."/>
            <person name="Heitman J."/>
            <person name="Scheynius A."/>
            <person name="Lehtioe J."/>
        </authorList>
    </citation>
    <scope>NUCLEOTIDE SEQUENCE [LARGE SCALE GENOMIC DNA]</scope>
    <source>
        <strain evidence="7">ATCC 42132</strain>
    </source>
</reference>
<comment type="catalytic activity">
    <reaction evidence="4">
        <text>a monoacylglycerol + H2O = glycerol + a fatty acid + H(+)</text>
        <dbReference type="Rhea" id="RHEA:15245"/>
        <dbReference type="ChEBI" id="CHEBI:15377"/>
        <dbReference type="ChEBI" id="CHEBI:15378"/>
        <dbReference type="ChEBI" id="CHEBI:17408"/>
        <dbReference type="ChEBI" id="CHEBI:17754"/>
        <dbReference type="ChEBI" id="CHEBI:28868"/>
    </reaction>
</comment>
<evidence type="ECO:0000259" key="5">
    <source>
        <dbReference type="Pfam" id="PF00561"/>
    </source>
</evidence>
<dbReference type="SUPFAM" id="SSF53474">
    <property type="entry name" value="alpha/beta-Hydrolases"/>
    <property type="match status" value="1"/>
</dbReference>